<keyword evidence="4" id="KW-1185">Reference proteome</keyword>
<dbReference type="SUPFAM" id="SSF46785">
    <property type="entry name" value="Winged helix' DNA-binding domain"/>
    <property type="match status" value="1"/>
</dbReference>
<comment type="caution">
    <text evidence="3">The sequence shown here is derived from an EMBL/GenBank/DDBJ whole genome shotgun (WGS) entry which is preliminary data.</text>
</comment>
<dbReference type="STRING" id="1408254.T458_16945"/>
<dbReference type="PANTHER" id="PTHR33164">
    <property type="entry name" value="TRANSCRIPTIONAL REGULATOR, MARR FAMILY"/>
    <property type="match status" value="1"/>
</dbReference>
<organism evidence="3 4">
    <name type="scientific">Brevibacillus panacihumi W25</name>
    <dbReference type="NCBI Taxonomy" id="1408254"/>
    <lineage>
        <taxon>Bacteria</taxon>
        <taxon>Bacillati</taxon>
        <taxon>Bacillota</taxon>
        <taxon>Bacilli</taxon>
        <taxon>Bacillales</taxon>
        <taxon>Paenibacillaceae</taxon>
        <taxon>Brevibacillus</taxon>
    </lineage>
</organism>
<dbReference type="Gene3D" id="1.10.10.10">
    <property type="entry name" value="Winged helix-like DNA-binding domain superfamily/Winged helix DNA-binding domain"/>
    <property type="match status" value="1"/>
</dbReference>
<protein>
    <submittedName>
        <fullName evidence="3">Transcriptional regulator</fullName>
    </submittedName>
</protein>
<dbReference type="InterPro" id="IPR039422">
    <property type="entry name" value="MarR/SlyA-like"/>
</dbReference>
<dbReference type="GO" id="GO:0003677">
    <property type="term" value="F:DNA binding"/>
    <property type="evidence" value="ECO:0007669"/>
    <property type="project" value="UniProtKB-KW"/>
</dbReference>
<dbReference type="AlphaFoldDB" id="V6M215"/>
<dbReference type="EMBL" id="AYJU01000017">
    <property type="protein sequence ID" value="EST52649.1"/>
    <property type="molecule type" value="Genomic_DNA"/>
</dbReference>
<evidence type="ECO:0000313" key="4">
    <source>
        <dbReference type="Proteomes" id="UP000017973"/>
    </source>
</evidence>
<dbReference type="InterPro" id="IPR036388">
    <property type="entry name" value="WH-like_DNA-bd_sf"/>
</dbReference>
<feature type="domain" description="HTH marR-type" evidence="2">
    <location>
        <begin position="33"/>
        <end position="163"/>
    </location>
</feature>
<dbReference type="Proteomes" id="UP000017973">
    <property type="component" value="Unassembled WGS sequence"/>
</dbReference>
<dbReference type="PROSITE" id="PS50995">
    <property type="entry name" value="HTH_MARR_2"/>
    <property type="match status" value="1"/>
</dbReference>
<dbReference type="InterPro" id="IPR036390">
    <property type="entry name" value="WH_DNA-bd_sf"/>
</dbReference>
<dbReference type="InterPro" id="IPR000835">
    <property type="entry name" value="HTH_MarR-typ"/>
</dbReference>
<gene>
    <name evidence="3" type="ORF">T458_16945</name>
</gene>
<dbReference type="SMART" id="SM00347">
    <property type="entry name" value="HTH_MARR"/>
    <property type="match status" value="1"/>
</dbReference>
<sequence length="165" mass="19076">MLFININYNIFINSVVTLKIGDDVNDMSRASKLEELDRVFSEMARFFISQWLVEEVEISPKQFILMRVLHQVKRSTVSDLASILRQSNSATTIALNRLVKANLVDRVRDDVDRRVVWVTLAPKAIPVIEGLLARRRLLVANLTEKLTDEELEQFTNCLEKMRQCL</sequence>
<dbReference type="PATRIC" id="fig|1408254.3.peg.3334"/>
<keyword evidence="1" id="KW-0238">DNA-binding</keyword>
<dbReference type="Pfam" id="PF01047">
    <property type="entry name" value="MarR"/>
    <property type="match status" value="1"/>
</dbReference>
<accession>V6M215</accession>
<reference evidence="3 4" key="1">
    <citation type="journal article" date="2014" name="Genome Announc.">
        <title>Draft Genome Sequence of Brevibacillus panacihumi Strain W25, a Halotolerant Hydrocarbon-Degrading Bacterium.</title>
        <authorList>
            <person name="Wang X."/>
            <person name="Jin D."/>
            <person name="Zhou L."/>
            <person name="Wu L."/>
            <person name="An W."/>
            <person name="Chen Y."/>
            <person name="Zhao L."/>
        </authorList>
    </citation>
    <scope>NUCLEOTIDE SEQUENCE [LARGE SCALE GENOMIC DNA]</scope>
    <source>
        <strain evidence="3 4">W25</strain>
    </source>
</reference>
<name>V6M215_9BACL</name>
<dbReference type="GO" id="GO:0003700">
    <property type="term" value="F:DNA-binding transcription factor activity"/>
    <property type="evidence" value="ECO:0007669"/>
    <property type="project" value="InterPro"/>
</dbReference>
<dbReference type="PANTHER" id="PTHR33164:SF99">
    <property type="entry name" value="MARR FAMILY REGULATORY PROTEIN"/>
    <property type="match status" value="1"/>
</dbReference>
<proteinExistence type="predicted"/>
<dbReference type="GO" id="GO:0006950">
    <property type="term" value="P:response to stress"/>
    <property type="evidence" value="ECO:0007669"/>
    <property type="project" value="TreeGrafter"/>
</dbReference>
<dbReference type="eggNOG" id="COG1846">
    <property type="taxonomic scope" value="Bacteria"/>
</dbReference>
<dbReference type="HOGENOM" id="CLU_083287_27_4_9"/>
<evidence type="ECO:0000259" key="2">
    <source>
        <dbReference type="PROSITE" id="PS50995"/>
    </source>
</evidence>
<evidence type="ECO:0000256" key="1">
    <source>
        <dbReference type="ARBA" id="ARBA00023125"/>
    </source>
</evidence>
<evidence type="ECO:0000313" key="3">
    <source>
        <dbReference type="EMBL" id="EST52649.1"/>
    </source>
</evidence>